<dbReference type="SUPFAM" id="SSF48452">
    <property type="entry name" value="TPR-like"/>
    <property type="match status" value="1"/>
</dbReference>
<dbReference type="InterPro" id="IPR011990">
    <property type="entry name" value="TPR-like_helical_dom_sf"/>
</dbReference>
<dbReference type="Pfam" id="PF07980">
    <property type="entry name" value="SusD_RagB"/>
    <property type="match status" value="1"/>
</dbReference>
<gene>
    <name evidence="9" type="ORF">H8S84_19450</name>
</gene>
<evidence type="ECO:0000256" key="6">
    <source>
        <dbReference type="SAM" id="SignalP"/>
    </source>
</evidence>
<name>A0A923NA16_9BACT</name>
<dbReference type="CDD" id="cd08977">
    <property type="entry name" value="SusD"/>
    <property type="match status" value="1"/>
</dbReference>
<dbReference type="Proteomes" id="UP000603640">
    <property type="component" value="Unassembled WGS sequence"/>
</dbReference>
<dbReference type="RefSeq" id="WP_187069056.1">
    <property type="nucleotide sequence ID" value="NZ_JACRVF010000008.1"/>
</dbReference>
<keyword evidence="3 6" id="KW-0732">Signal</keyword>
<comment type="similarity">
    <text evidence="2">Belongs to the SusD family.</text>
</comment>
<feature type="domain" description="RagB/SusD" evidence="7">
    <location>
        <begin position="328"/>
        <end position="414"/>
    </location>
</feature>
<reference evidence="9" key="1">
    <citation type="submission" date="2020-08" db="EMBL/GenBank/DDBJ databases">
        <title>Pontibacter sp. SD6 16S ribosomal RNA gene Genome sequencing and assembly.</title>
        <authorList>
            <person name="Kang M."/>
        </authorList>
    </citation>
    <scope>NUCLEOTIDE SEQUENCE</scope>
    <source>
        <strain evidence="9">SD6</strain>
    </source>
</reference>
<keyword evidence="4" id="KW-0472">Membrane</keyword>
<dbReference type="Gene3D" id="1.25.40.390">
    <property type="match status" value="1"/>
</dbReference>
<dbReference type="EMBL" id="JACRVF010000008">
    <property type="protein sequence ID" value="MBC5995031.1"/>
    <property type="molecule type" value="Genomic_DNA"/>
</dbReference>
<dbReference type="Pfam" id="PF14322">
    <property type="entry name" value="SusD-like_3"/>
    <property type="match status" value="1"/>
</dbReference>
<evidence type="ECO:0000259" key="7">
    <source>
        <dbReference type="Pfam" id="PF07980"/>
    </source>
</evidence>
<evidence type="ECO:0000313" key="10">
    <source>
        <dbReference type="Proteomes" id="UP000603640"/>
    </source>
</evidence>
<keyword evidence="10" id="KW-1185">Reference proteome</keyword>
<protein>
    <submittedName>
        <fullName evidence="9">RagB/SusD family nutrient uptake outer membrane protein</fullName>
    </submittedName>
</protein>
<evidence type="ECO:0000259" key="8">
    <source>
        <dbReference type="Pfam" id="PF14322"/>
    </source>
</evidence>
<proteinExistence type="inferred from homology"/>
<keyword evidence="5" id="KW-0998">Cell outer membrane</keyword>
<evidence type="ECO:0000256" key="5">
    <source>
        <dbReference type="ARBA" id="ARBA00023237"/>
    </source>
</evidence>
<dbReference type="InterPro" id="IPR012944">
    <property type="entry name" value="SusD_RagB_dom"/>
</dbReference>
<evidence type="ECO:0000313" key="9">
    <source>
        <dbReference type="EMBL" id="MBC5995031.1"/>
    </source>
</evidence>
<comment type="subcellular location">
    <subcellularLocation>
        <location evidence="1">Cell outer membrane</location>
    </subcellularLocation>
</comment>
<evidence type="ECO:0000256" key="2">
    <source>
        <dbReference type="ARBA" id="ARBA00006275"/>
    </source>
</evidence>
<evidence type="ECO:0000256" key="3">
    <source>
        <dbReference type="ARBA" id="ARBA00022729"/>
    </source>
</evidence>
<accession>A0A923NA16</accession>
<dbReference type="InterPro" id="IPR033985">
    <property type="entry name" value="SusD-like_N"/>
</dbReference>
<sequence>MKRYSIILLTALSLVTFSGCDDVLEVEPTTAIEAEGAISDFTTLQRAALGAYSAMQSTNYYGLRYLLYQGVYADNLEHRGTFTTDREVSARVINASNLQIANTWATIYTVINRANIVLRAADQLTNITDAQRKRIKGEMFFLRGLAYFDLVKVFGGVPVTLTPTTEISEIQNLPRSTESQVYDAVISDLRAAETQLTGVSNPKTRATSAAASALLARVYLQRGNYALAEEKANQVITSNSFALEEDFAKIFTTESGSEIIFEVDFTLNDQSGLGAASNPRTPGQKFYLRAGAYNALQASAQNGDERFAATTAIENSRRRLLKYEDVVNNADNVPVIRLAEMYLIRAEARARQGIASAPASPQVIADINRIRTRAGLPALVLLTNAQALTEILQQRRLEFIGEGLRFIDLKRYNLTCDVLDFCGEDAFRNLWPIPLQQIEVNPSLTQNPGY</sequence>
<dbReference type="AlphaFoldDB" id="A0A923NA16"/>
<feature type="chain" id="PRO_5037962858" evidence="6">
    <location>
        <begin position="21"/>
        <end position="450"/>
    </location>
</feature>
<evidence type="ECO:0000256" key="4">
    <source>
        <dbReference type="ARBA" id="ARBA00023136"/>
    </source>
</evidence>
<feature type="domain" description="SusD-like N-terminal" evidence="8">
    <location>
        <begin position="90"/>
        <end position="220"/>
    </location>
</feature>
<feature type="signal peptide" evidence="6">
    <location>
        <begin position="1"/>
        <end position="20"/>
    </location>
</feature>
<comment type="caution">
    <text evidence="9">The sequence shown here is derived from an EMBL/GenBank/DDBJ whole genome shotgun (WGS) entry which is preliminary data.</text>
</comment>
<evidence type="ECO:0000256" key="1">
    <source>
        <dbReference type="ARBA" id="ARBA00004442"/>
    </source>
</evidence>
<organism evidence="9 10">
    <name type="scientific">Pontibacter cellulosilyticus</name>
    <dbReference type="NCBI Taxonomy" id="1720253"/>
    <lineage>
        <taxon>Bacteria</taxon>
        <taxon>Pseudomonadati</taxon>
        <taxon>Bacteroidota</taxon>
        <taxon>Cytophagia</taxon>
        <taxon>Cytophagales</taxon>
        <taxon>Hymenobacteraceae</taxon>
        <taxon>Pontibacter</taxon>
    </lineage>
</organism>
<dbReference type="GO" id="GO:0009279">
    <property type="term" value="C:cell outer membrane"/>
    <property type="evidence" value="ECO:0007669"/>
    <property type="project" value="UniProtKB-SubCell"/>
</dbReference>
<dbReference type="PROSITE" id="PS51257">
    <property type="entry name" value="PROKAR_LIPOPROTEIN"/>
    <property type="match status" value="1"/>
</dbReference>